<sequence length="334" mass="36801">MVLKGDSSNVAIPNGEDVELIGRGSVNLTLSSLDVKIDLNNCYGLVKFCYSSLEKNDQASLLCGNGFCGFRIEGKSDKYIDLMEVKNYRKTLLDKPCLPIRMKQIETSYCGMPAASCYPLIVDKRITIIVQDVSSTCRIFIKNAQIYYPPTTTSLSLPSTESATQPLTSEASNEWYIWVIIGVAFVLLIGIIIAVFVCWKKQVCLFKKKSEAKKRTTITDTVETGIVTKAEDAPEPKLESKPETKPKTPAEEIPRPPKAAKKPKKKSKKSKKEKQKTPVKKDTVDDPIPLEALVVYAADHVTPSIEPDSVAPPPPPRPPSPIYSSVPTLKSLTP</sequence>
<evidence type="ECO:0000313" key="4">
    <source>
        <dbReference type="WBParaSite" id="PDA_v2.g71.t1"/>
    </source>
</evidence>
<reference evidence="4" key="1">
    <citation type="submission" date="2022-11" db="UniProtKB">
        <authorList>
            <consortium name="WormBaseParasite"/>
        </authorList>
    </citation>
    <scope>IDENTIFICATION</scope>
</reference>
<evidence type="ECO:0000256" key="2">
    <source>
        <dbReference type="SAM" id="Phobius"/>
    </source>
</evidence>
<feature type="compositionally biased region" description="Basic and acidic residues" evidence="1">
    <location>
        <begin position="229"/>
        <end position="255"/>
    </location>
</feature>
<protein>
    <submittedName>
        <fullName evidence="4">Uncharacterized protein</fullName>
    </submittedName>
</protein>
<keyword evidence="2" id="KW-0812">Transmembrane</keyword>
<feature type="transmembrane region" description="Helical" evidence="2">
    <location>
        <begin position="175"/>
        <end position="199"/>
    </location>
</feature>
<feature type="compositionally biased region" description="Basic and acidic residues" evidence="1">
    <location>
        <begin position="275"/>
        <end position="284"/>
    </location>
</feature>
<proteinExistence type="predicted"/>
<evidence type="ECO:0000256" key="1">
    <source>
        <dbReference type="SAM" id="MobiDB-lite"/>
    </source>
</evidence>
<feature type="compositionally biased region" description="Basic residues" evidence="1">
    <location>
        <begin position="258"/>
        <end position="274"/>
    </location>
</feature>
<keyword evidence="2" id="KW-0472">Membrane</keyword>
<feature type="compositionally biased region" description="Pro residues" evidence="1">
    <location>
        <begin position="310"/>
        <end position="321"/>
    </location>
</feature>
<feature type="region of interest" description="Disordered" evidence="1">
    <location>
        <begin position="304"/>
        <end position="334"/>
    </location>
</feature>
<keyword evidence="3" id="KW-1185">Reference proteome</keyword>
<dbReference type="Proteomes" id="UP000887578">
    <property type="component" value="Unplaced"/>
</dbReference>
<dbReference type="AlphaFoldDB" id="A0A914R6L2"/>
<feature type="region of interest" description="Disordered" evidence="1">
    <location>
        <begin position="227"/>
        <end position="285"/>
    </location>
</feature>
<keyword evidence="2" id="KW-1133">Transmembrane helix</keyword>
<dbReference type="WBParaSite" id="PDA_v2.g71.t1">
    <property type="protein sequence ID" value="PDA_v2.g71.t1"/>
    <property type="gene ID" value="PDA_v2.g71"/>
</dbReference>
<organism evidence="3 4">
    <name type="scientific">Panagrolaimus davidi</name>
    <dbReference type="NCBI Taxonomy" id="227884"/>
    <lineage>
        <taxon>Eukaryota</taxon>
        <taxon>Metazoa</taxon>
        <taxon>Ecdysozoa</taxon>
        <taxon>Nematoda</taxon>
        <taxon>Chromadorea</taxon>
        <taxon>Rhabditida</taxon>
        <taxon>Tylenchina</taxon>
        <taxon>Panagrolaimomorpha</taxon>
        <taxon>Panagrolaimoidea</taxon>
        <taxon>Panagrolaimidae</taxon>
        <taxon>Panagrolaimus</taxon>
    </lineage>
</organism>
<accession>A0A914R6L2</accession>
<name>A0A914R6L2_9BILA</name>
<evidence type="ECO:0000313" key="3">
    <source>
        <dbReference type="Proteomes" id="UP000887578"/>
    </source>
</evidence>